<feature type="compositionally biased region" description="Basic and acidic residues" evidence="1">
    <location>
        <begin position="39"/>
        <end position="58"/>
    </location>
</feature>
<reference evidence="2 3" key="1">
    <citation type="submission" date="2019-05" db="EMBL/GenBank/DDBJ databases">
        <title>Another draft genome of Portunus trituberculatus and its Hox gene families provides insights of decapod evolution.</title>
        <authorList>
            <person name="Jeong J.-H."/>
            <person name="Song I."/>
            <person name="Kim S."/>
            <person name="Choi T."/>
            <person name="Kim D."/>
            <person name="Ryu S."/>
            <person name="Kim W."/>
        </authorList>
    </citation>
    <scope>NUCLEOTIDE SEQUENCE [LARGE SCALE GENOMIC DNA]</scope>
    <source>
        <tissue evidence="2">Muscle</tissue>
    </source>
</reference>
<evidence type="ECO:0000256" key="1">
    <source>
        <dbReference type="SAM" id="MobiDB-lite"/>
    </source>
</evidence>
<organism evidence="2 3">
    <name type="scientific">Portunus trituberculatus</name>
    <name type="common">Swimming crab</name>
    <name type="synonym">Neptunus trituberculatus</name>
    <dbReference type="NCBI Taxonomy" id="210409"/>
    <lineage>
        <taxon>Eukaryota</taxon>
        <taxon>Metazoa</taxon>
        <taxon>Ecdysozoa</taxon>
        <taxon>Arthropoda</taxon>
        <taxon>Crustacea</taxon>
        <taxon>Multicrustacea</taxon>
        <taxon>Malacostraca</taxon>
        <taxon>Eumalacostraca</taxon>
        <taxon>Eucarida</taxon>
        <taxon>Decapoda</taxon>
        <taxon>Pleocyemata</taxon>
        <taxon>Brachyura</taxon>
        <taxon>Eubrachyura</taxon>
        <taxon>Portunoidea</taxon>
        <taxon>Portunidae</taxon>
        <taxon>Portuninae</taxon>
        <taxon>Portunus</taxon>
    </lineage>
</organism>
<feature type="region of interest" description="Disordered" evidence="1">
    <location>
        <begin position="36"/>
        <end position="58"/>
    </location>
</feature>
<proteinExistence type="predicted"/>
<dbReference type="AlphaFoldDB" id="A0A5B7I925"/>
<dbReference type="Proteomes" id="UP000324222">
    <property type="component" value="Unassembled WGS sequence"/>
</dbReference>
<dbReference type="EMBL" id="VSRR010058459">
    <property type="protein sequence ID" value="MPC81941.1"/>
    <property type="molecule type" value="Genomic_DNA"/>
</dbReference>
<keyword evidence="3" id="KW-1185">Reference proteome</keyword>
<evidence type="ECO:0000313" key="2">
    <source>
        <dbReference type="EMBL" id="MPC81941.1"/>
    </source>
</evidence>
<accession>A0A5B7I925</accession>
<comment type="caution">
    <text evidence="2">The sequence shown here is derived from an EMBL/GenBank/DDBJ whole genome shotgun (WGS) entry which is preliminary data.</text>
</comment>
<gene>
    <name evidence="2" type="ORF">E2C01_076582</name>
</gene>
<protein>
    <submittedName>
        <fullName evidence="2">Uncharacterized protein</fullName>
    </submittedName>
</protein>
<name>A0A5B7I925_PORTR</name>
<evidence type="ECO:0000313" key="3">
    <source>
        <dbReference type="Proteomes" id="UP000324222"/>
    </source>
</evidence>
<sequence length="58" mass="6392">MRSSIPCGSLLITKCTALPSQLTLSVLNLQYSGTQTETLTDKRTANQPNRKPDSQIDR</sequence>